<dbReference type="GO" id="GO:0006508">
    <property type="term" value="P:proteolysis"/>
    <property type="evidence" value="ECO:0007669"/>
    <property type="project" value="UniProtKB-KW"/>
</dbReference>
<dbReference type="PROSITE" id="PS50222">
    <property type="entry name" value="EF_HAND_2"/>
    <property type="match status" value="1"/>
</dbReference>
<dbReference type="PANTHER" id="PTHR12473:SF17">
    <property type="entry name" value="UBIQUITIN CARBOXYL-TERMINAL HYDROLASE MINDY-3"/>
    <property type="match status" value="1"/>
</dbReference>
<keyword evidence="12" id="KW-1185">Reference proteome</keyword>
<dbReference type="InterPro" id="IPR011992">
    <property type="entry name" value="EF-hand-dom_pair"/>
</dbReference>
<dbReference type="EC" id="3.4.19.12" evidence="8"/>
<dbReference type="GO" id="GO:0005509">
    <property type="term" value="F:calcium ion binding"/>
    <property type="evidence" value="ECO:0007669"/>
    <property type="project" value="InterPro"/>
</dbReference>
<proteinExistence type="inferred from homology"/>
<protein>
    <recommendedName>
        <fullName evidence="8">Ubiquitin carboxyl-terminal hydrolase MINDY</fullName>
        <ecNumber evidence="8">3.4.19.12</ecNumber>
    </recommendedName>
</protein>
<dbReference type="Proteomes" id="UP000677054">
    <property type="component" value="Unassembled WGS sequence"/>
</dbReference>
<dbReference type="SUPFAM" id="SSF47473">
    <property type="entry name" value="EF-hand"/>
    <property type="match status" value="1"/>
</dbReference>
<dbReference type="AlphaFoldDB" id="A0A7R9AHE1"/>
<dbReference type="Gene3D" id="1.10.238.10">
    <property type="entry name" value="EF-hand"/>
    <property type="match status" value="1"/>
</dbReference>
<organism evidence="11">
    <name type="scientific">Darwinula stevensoni</name>
    <dbReference type="NCBI Taxonomy" id="69355"/>
    <lineage>
        <taxon>Eukaryota</taxon>
        <taxon>Metazoa</taxon>
        <taxon>Ecdysozoa</taxon>
        <taxon>Arthropoda</taxon>
        <taxon>Crustacea</taxon>
        <taxon>Oligostraca</taxon>
        <taxon>Ostracoda</taxon>
        <taxon>Podocopa</taxon>
        <taxon>Podocopida</taxon>
        <taxon>Darwinulocopina</taxon>
        <taxon>Darwinuloidea</taxon>
        <taxon>Darwinulidae</taxon>
        <taxon>Darwinula</taxon>
    </lineage>
</organism>
<keyword evidence="7 8" id="KW-0788">Thiol protease</keyword>
<dbReference type="GO" id="GO:0071108">
    <property type="term" value="P:protein K48-linked deubiquitination"/>
    <property type="evidence" value="ECO:0007669"/>
    <property type="project" value="InterPro"/>
</dbReference>
<feature type="region of interest" description="Disordered" evidence="9">
    <location>
        <begin position="1"/>
        <end position="27"/>
    </location>
</feature>
<feature type="compositionally biased region" description="Gly residues" evidence="9">
    <location>
        <begin position="1"/>
        <end position="18"/>
    </location>
</feature>
<dbReference type="PANTHER" id="PTHR12473">
    <property type="entry name" value="UBIQUITIN CARBOXYL-TERMINAL HYDROLASE MINDY-4-RELATED"/>
    <property type="match status" value="1"/>
</dbReference>
<dbReference type="EMBL" id="LR907625">
    <property type="protein sequence ID" value="CAD7254160.1"/>
    <property type="molecule type" value="Genomic_DNA"/>
</dbReference>
<comment type="catalytic activity">
    <reaction evidence="1 8">
        <text>Thiol-dependent hydrolysis of ester, thioester, amide, peptide and isopeptide bonds formed by the C-terminal Gly of ubiquitin (a 76-residue protein attached to proteins as an intracellular targeting signal).</text>
        <dbReference type="EC" id="3.4.19.12"/>
    </reaction>
</comment>
<dbReference type="GO" id="GO:0004843">
    <property type="term" value="F:cysteine-type deubiquitinase activity"/>
    <property type="evidence" value="ECO:0007669"/>
    <property type="project" value="UniProtKB-UniRule"/>
</dbReference>
<dbReference type="SMART" id="SM01174">
    <property type="entry name" value="DUF4205"/>
    <property type="match status" value="1"/>
</dbReference>
<dbReference type="OrthoDB" id="9981542at2759"/>
<dbReference type="InterPro" id="IPR002048">
    <property type="entry name" value="EF_hand_dom"/>
</dbReference>
<evidence type="ECO:0000313" key="12">
    <source>
        <dbReference type="Proteomes" id="UP000677054"/>
    </source>
</evidence>
<dbReference type="GO" id="GO:1990380">
    <property type="term" value="F:K48-linked deubiquitinase activity"/>
    <property type="evidence" value="ECO:0007669"/>
    <property type="project" value="UniProtKB-UniRule"/>
</dbReference>
<evidence type="ECO:0000259" key="10">
    <source>
        <dbReference type="PROSITE" id="PS50222"/>
    </source>
</evidence>
<comment type="similarity">
    <text evidence="3 8">Belongs to the MINDY deubiquitinase family. FAM188 subfamily.</text>
</comment>
<evidence type="ECO:0000256" key="8">
    <source>
        <dbReference type="RuleBase" id="RU367088"/>
    </source>
</evidence>
<evidence type="ECO:0000256" key="4">
    <source>
        <dbReference type="ARBA" id="ARBA00022670"/>
    </source>
</evidence>
<evidence type="ECO:0000256" key="3">
    <source>
        <dbReference type="ARBA" id="ARBA00011074"/>
    </source>
</evidence>
<comment type="function">
    <text evidence="2 8">Hydrolase that can remove 'Lys-48'-linked conjugated ubiquitin from proteins.</text>
</comment>
<evidence type="ECO:0000256" key="6">
    <source>
        <dbReference type="ARBA" id="ARBA00022801"/>
    </source>
</evidence>
<evidence type="ECO:0000313" key="11">
    <source>
        <dbReference type="EMBL" id="CAD7254160.1"/>
    </source>
</evidence>
<evidence type="ECO:0000256" key="7">
    <source>
        <dbReference type="ARBA" id="ARBA00022807"/>
    </source>
</evidence>
<keyword evidence="4 8" id="KW-0645">Protease</keyword>
<evidence type="ECO:0000256" key="9">
    <source>
        <dbReference type="SAM" id="MobiDB-lite"/>
    </source>
</evidence>
<feature type="domain" description="EF-hand" evidence="10">
    <location>
        <begin position="408"/>
        <end position="443"/>
    </location>
</feature>
<evidence type="ECO:0000256" key="1">
    <source>
        <dbReference type="ARBA" id="ARBA00000707"/>
    </source>
</evidence>
<reference evidence="11" key="1">
    <citation type="submission" date="2020-11" db="EMBL/GenBank/DDBJ databases">
        <authorList>
            <person name="Tran Van P."/>
        </authorList>
    </citation>
    <scope>NUCLEOTIDE SEQUENCE</scope>
</reference>
<name>A0A7R9AHE1_9CRUS</name>
<keyword evidence="6 8" id="KW-0378">Hydrolase</keyword>
<accession>A0A7R9AHE1</accession>
<keyword evidence="5 8" id="KW-0833">Ubl conjugation pathway</keyword>
<dbReference type="Pfam" id="PF13898">
    <property type="entry name" value="MINDY-3_4_CD"/>
    <property type="match status" value="1"/>
</dbReference>
<gene>
    <name evidence="11" type="ORF">DSTB1V02_LOCUS13906</name>
</gene>
<evidence type="ECO:0000256" key="5">
    <source>
        <dbReference type="ARBA" id="ARBA00022786"/>
    </source>
</evidence>
<dbReference type="InterPro" id="IPR039785">
    <property type="entry name" value="MINY3/4"/>
</dbReference>
<dbReference type="InterPro" id="IPR025257">
    <property type="entry name" value="MINDY-3/4_CD"/>
</dbReference>
<sequence>MLEGGRVGGAAGQRGGGAASWRRPGRAASPSVKEVRSQVAFLALFSTECGWIGFRRACGLRWVQAREWRRRTIRLFPWEPCFGVRIVRSMSSNVGLKRGLQTPSVVSLSAGFMFSSDEPTALVQKEGGPCAVIAPVQGFILRSAMMEINPTPKELQDLKNISISSRNGLFVSSLSEILLQCSPNRNFKVATWKTPVRDDLSSTDEMHATGSEPKAVSLPAGSITSMEDFHNSLDFLAIQGLEQLRHHLTECISLLFNSFGVLLFLYSVIMSKACPNEVNLDDQGVEEMMEELEEGSESLIDRTHGHACQGLINMMLTGRAVSHVWDNNRDVGGLSTVFTFVTFDLVLVPMKGIKKRSEVGFLTLLEHHRYCEVGQFLKNPIYPIWLLGSETHLTVIFSFERNLVHQDTERDRAWRAFQNFDLEGKGFIPSASLADLMGSLDLVSLPEYVEIMRKKMDSEELGIIILSSFLDEFFPEEDSSHGSPERCPHFFSLCHYNGLPRSNPDGKVRLDEEYLSIYDGTGKNKVVYHEGKAEMSDGHLPVVQDASPILVCLQTKWPSLEVSWPHLAQVPSLN</sequence>
<dbReference type="EMBL" id="CAJPEV010008108">
    <property type="protein sequence ID" value="CAG0905115.1"/>
    <property type="molecule type" value="Genomic_DNA"/>
</dbReference>
<evidence type="ECO:0000256" key="2">
    <source>
        <dbReference type="ARBA" id="ARBA00002107"/>
    </source>
</evidence>